<feature type="transmembrane region" description="Helical" evidence="1">
    <location>
        <begin position="78"/>
        <end position="101"/>
    </location>
</feature>
<protein>
    <recommendedName>
        <fullName evidence="4">Integral membrane protein</fullName>
    </recommendedName>
</protein>
<dbReference type="EMBL" id="AQFM01000040">
    <property type="protein sequence ID" value="EOR05858.1"/>
    <property type="molecule type" value="Genomic_DNA"/>
</dbReference>
<feature type="transmembrane region" description="Helical" evidence="1">
    <location>
        <begin position="12"/>
        <end position="32"/>
    </location>
</feature>
<gene>
    <name evidence="2" type="ORF">I593_02676</name>
</gene>
<dbReference type="eggNOG" id="ENOG5032UCF">
    <property type="taxonomic scope" value="Bacteria"/>
</dbReference>
<proteinExistence type="predicted"/>
<dbReference type="Proteomes" id="UP000016201">
    <property type="component" value="Unassembled WGS sequence"/>
</dbReference>
<dbReference type="AlphaFoldDB" id="R9AUJ4"/>
<feature type="transmembrane region" description="Helical" evidence="1">
    <location>
        <begin position="122"/>
        <end position="144"/>
    </location>
</feature>
<reference evidence="2 3" key="1">
    <citation type="submission" date="2013-03" db="EMBL/GenBank/DDBJ databases">
        <title>The Genome Sequence of Acinetobacter tandoii CIP 107469.</title>
        <authorList>
            <consortium name="The Broad Institute Genome Sequencing Platform"/>
            <consortium name="The Broad Institute Genome Sequencing Center for Infectious Disease"/>
            <person name="Cerqueira G."/>
            <person name="Feldgarden M."/>
            <person name="Courvalin P."/>
            <person name="Perichon B."/>
            <person name="Grillot-Courvalin C."/>
            <person name="Clermont D."/>
            <person name="Rocha E."/>
            <person name="Yoon E.-J."/>
            <person name="Nemec A."/>
            <person name="Walker B."/>
            <person name="Young S.K."/>
            <person name="Zeng Q."/>
            <person name="Gargeya S."/>
            <person name="Fitzgerald M."/>
            <person name="Haas B."/>
            <person name="Abouelleil A."/>
            <person name="Alvarado L."/>
            <person name="Arachchi H.M."/>
            <person name="Berlin A.M."/>
            <person name="Chapman S.B."/>
            <person name="Dewar J."/>
            <person name="Goldberg J."/>
            <person name="Griggs A."/>
            <person name="Gujja S."/>
            <person name="Hansen M."/>
            <person name="Howarth C."/>
            <person name="Imamovic A."/>
            <person name="Larimer J."/>
            <person name="McCowan C."/>
            <person name="Murphy C."/>
            <person name="Neiman D."/>
            <person name="Pearson M."/>
            <person name="Priest M."/>
            <person name="Roberts A."/>
            <person name="Saif S."/>
            <person name="Shea T."/>
            <person name="Sisk P."/>
            <person name="Sykes S."/>
            <person name="Wortman J."/>
            <person name="Nusbaum C."/>
            <person name="Birren B."/>
        </authorList>
    </citation>
    <scope>NUCLEOTIDE SEQUENCE [LARGE SCALE GENOMIC DNA]</scope>
    <source>
        <strain evidence="2 3">CIP 107469</strain>
    </source>
</reference>
<evidence type="ECO:0008006" key="4">
    <source>
        <dbReference type="Google" id="ProtNLM"/>
    </source>
</evidence>
<keyword evidence="1" id="KW-1133">Transmembrane helix</keyword>
<keyword evidence="1" id="KW-0472">Membrane</keyword>
<dbReference type="PATRIC" id="fig|1120927.3.peg.2604"/>
<evidence type="ECO:0000313" key="3">
    <source>
        <dbReference type="Proteomes" id="UP000016201"/>
    </source>
</evidence>
<keyword evidence="3" id="KW-1185">Reference proteome</keyword>
<organism evidence="2 3">
    <name type="scientific">Acinetobacter tandoii DSM 14970 = CIP 107469</name>
    <dbReference type="NCBI Taxonomy" id="1120927"/>
    <lineage>
        <taxon>Bacteria</taxon>
        <taxon>Pseudomonadati</taxon>
        <taxon>Pseudomonadota</taxon>
        <taxon>Gammaproteobacteria</taxon>
        <taxon>Moraxellales</taxon>
        <taxon>Moraxellaceae</taxon>
        <taxon>Acinetobacter</taxon>
    </lineage>
</organism>
<sequence length="151" mass="17166">MFDHFSIAMKLAILFSGVYLWLGMLTGVWKYWQIRHSIQARAHYYVDIAHRSSLLYASATLILAVLAEFSIWSETWNLIFVMINLVFFSASILSYALHGYLKDTTNQFKVPHQLGNKVLPRTMMTLAIVLLVVGELFATGMLVMGTGLNLF</sequence>
<name>R9AUJ4_9GAMM</name>
<accession>R9AUJ4</accession>
<comment type="caution">
    <text evidence="2">The sequence shown here is derived from an EMBL/GenBank/DDBJ whole genome shotgun (WGS) entry which is preliminary data.</text>
</comment>
<evidence type="ECO:0000313" key="2">
    <source>
        <dbReference type="EMBL" id="EOR05858.1"/>
    </source>
</evidence>
<feature type="transmembrane region" description="Helical" evidence="1">
    <location>
        <begin position="53"/>
        <end position="72"/>
    </location>
</feature>
<keyword evidence="1" id="KW-0812">Transmembrane</keyword>
<evidence type="ECO:0000256" key="1">
    <source>
        <dbReference type="SAM" id="Phobius"/>
    </source>
</evidence>